<dbReference type="AlphaFoldDB" id="A0A1G6T769"/>
<evidence type="ECO:0000313" key="2">
    <source>
        <dbReference type="EMBL" id="SDD24869.1"/>
    </source>
</evidence>
<feature type="domain" description="A-factor biosynthesis hotdog" evidence="1">
    <location>
        <begin position="1"/>
        <end position="90"/>
    </location>
</feature>
<evidence type="ECO:0000313" key="3">
    <source>
        <dbReference type="Proteomes" id="UP000199417"/>
    </source>
</evidence>
<reference evidence="2 3" key="1">
    <citation type="submission" date="2016-10" db="EMBL/GenBank/DDBJ databases">
        <authorList>
            <person name="de Groot N.N."/>
        </authorList>
    </citation>
    <scope>NUCLEOTIDE SEQUENCE [LARGE SCALE GENOMIC DNA]</scope>
    <source>
        <strain evidence="2 3">JCM 11308</strain>
    </source>
</reference>
<feature type="domain" description="A-factor biosynthesis hotdog" evidence="1">
    <location>
        <begin position="138"/>
        <end position="215"/>
    </location>
</feature>
<accession>A0A1G6T769</accession>
<dbReference type="EMBL" id="FNAB01000003">
    <property type="protein sequence ID" value="SDD24869.1"/>
    <property type="molecule type" value="Genomic_DNA"/>
</dbReference>
<dbReference type="InterPro" id="IPR005509">
    <property type="entry name" value="AfsA_hotdog_dom"/>
</dbReference>
<dbReference type="Proteomes" id="UP000199417">
    <property type="component" value="Unassembled WGS sequence"/>
</dbReference>
<evidence type="ECO:0000259" key="1">
    <source>
        <dbReference type="Pfam" id="PF03756"/>
    </source>
</evidence>
<gene>
    <name evidence="2" type="ORF">SAMN05444580_103422</name>
</gene>
<name>A0A1G6T769_9NOCA</name>
<dbReference type="Pfam" id="PF03756">
    <property type="entry name" value="AfsA"/>
    <property type="match status" value="2"/>
</dbReference>
<proteinExistence type="predicted"/>
<protein>
    <submittedName>
        <fullName evidence="2">A-factor biosynthesis hotdog domain-containing protein</fullName>
    </submittedName>
</protein>
<sequence>MILAETARQSAIYLAHRYYKVPLDRKFTMQSMTVDAHLDRLTIGSAVGEVVLDAQVTEFDRRRGQLTGFAVDLVYHLGNALAGTARATASVLTRDEYEIARWPGDRDRSMGPIPQPDAVARSEVCAPDDGAVTLGRHAAGSGDGRWRLRVDLSHPVLFDHPCDHVPGALVLEAARQASRLRLGWPCAEVESITMRFRQFLELDEPTTVTAVPSHDLGCVAVSFDQWGVEKASGSVRLSITPASTDQPCVGTQRACR</sequence>
<keyword evidence="3" id="KW-1185">Reference proteome</keyword>
<organism evidence="2 3">
    <name type="scientific">Rhodococcus tukisamuensis</name>
    <dbReference type="NCBI Taxonomy" id="168276"/>
    <lineage>
        <taxon>Bacteria</taxon>
        <taxon>Bacillati</taxon>
        <taxon>Actinomycetota</taxon>
        <taxon>Actinomycetes</taxon>
        <taxon>Mycobacteriales</taxon>
        <taxon>Nocardiaceae</taxon>
        <taxon>Rhodococcus</taxon>
    </lineage>
</organism>